<reference evidence="1" key="1">
    <citation type="submission" date="2018-08" db="EMBL/GenBank/DDBJ databases">
        <authorList>
            <consortium name="PulseNet: The National Subtyping Network for Foodborne Disease Surveillance"/>
            <person name="Tarr C.L."/>
            <person name="Trees E."/>
            <person name="Katz L.S."/>
            <person name="Carleton-Romer H.A."/>
            <person name="Stroika S."/>
            <person name="Kucerova Z."/>
            <person name="Roache K.F."/>
            <person name="Sabol A.L."/>
            <person name="Besser J."/>
            <person name="Gerner-Smidt P."/>
        </authorList>
    </citation>
    <scope>NUCLEOTIDE SEQUENCE</scope>
    <source>
        <strain evidence="1">PNUSAS046152</strain>
    </source>
</reference>
<proteinExistence type="predicted"/>
<dbReference type="AlphaFoldDB" id="A0A5U1KTM4"/>
<accession>A0A5U1KTM4</accession>
<gene>
    <name evidence="1" type="ORF">D0U91_23050</name>
</gene>
<dbReference type="EMBL" id="AAGJMH010000034">
    <property type="protein sequence ID" value="EBO7435186.1"/>
    <property type="molecule type" value="Genomic_DNA"/>
</dbReference>
<name>A0A5U1KTM4_SALER</name>
<sequence>MDYAQSKEISLHIISSMKLSVHFNKFEVDNEKDMDGIKYIIERNKANIKISTAKIKVVEPGSLLFLSSKMRDTLKATDLFIIYTDVDESNDEEITKKLRDFAFRHKAFVVQITKSRGSYDNR</sequence>
<comment type="caution">
    <text evidence="1">The sequence shown here is derived from an EMBL/GenBank/DDBJ whole genome shotgun (WGS) entry which is preliminary data.</text>
</comment>
<evidence type="ECO:0000313" key="1">
    <source>
        <dbReference type="EMBL" id="EBO7435186.1"/>
    </source>
</evidence>
<protein>
    <submittedName>
        <fullName evidence="1">Uncharacterized protein</fullName>
    </submittedName>
</protein>
<organism evidence="1">
    <name type="scientific">Salmonella enterica</name>
    <name type="common">Salmonella choleraesuis</name>
    <dbReference type="NCBI Taxonomy" id="28901"/>
    <lineage>
        <taxon>Bacteria</taxon>
        <taxon>Pseudomonadati</taxon>
        <taxon>Pseudomonadota</taxon>
        <taxon>Gammaproteobacteria</taxon>
        <taxon>Enterobacterales</taxon>
        <taxon>Enterobacteriaceae</taxon>
        <taxon>Salmonella</taxon>
    </lineage>
</organism>